<dbReference type="EMBL" id="VTPS01000002">
    <property type="protein sequence ID" value="TZE83115.1"/>
    <property type="molecule type" value="Genomic_DNA"/>
</dbReference>
<evidence type="ECO:0000313" key="14">
    <source>
        <dbReference type="EMBL" id="TZE83115.1"/>
    </source>
</evidence>
<dbReference type="GO" id="GO:0051301">
    <property type="term" value="P:cell division"/>
    <property type="evidence" value="ECO:0007669"/>
    <property type="project" value="UniProtKB-KW"/>
</dbReference>
<reference evidence="14 15" key="1">
    <citation type="submission" date="2019-08" db="EMBL/GenBank/DDBJ databases">
        <title>Calorimonas adulescens gen. nov., sp. nov., an anaerobic thermophilic bacterium from Sakhalin hot spring.</title>
        <authorList>
            <person name="Khomyakova M.A."/>
            <person name="Merkel A.Y."/>
            <person name="Novikov A."/>
            <person name="Bonch-Osmolovskaya E.A."/>
            <person name="Slobodkin A.I."/>
        </authorList>
    </citation>
    <scope>NUCLEOTIDE SEQUENCE [LARGE SCALE GENOMIC DNA]</scope>
    <source>
        <strain evidence="14 15">A05MB</strain>
    </source>
</reference>
<keyword evidence="8 10" id="KW-0472">Membrane</keyword>
<evidence type="ECO:0000256" key="1">
    <source>
        <dbReference type="ARBA" id="ARBA00004651"/>
    </source>
</evidence>
<dbReference type="Pfam" id="PF02687">
    <property type="entry name" value="FtsX"/>
    <property type="match status" value="1"/>
</dbReference>
<dbReference type="Pfam" id="PF18075">
    <property type="entry name" value="FtsX_ECD"/>
    <property type="match status" value="1"/>
</dbReference>
<evidence type="ECO:0000256" key="7">
    <source>
        <dbReference type="ARBA" id="ARBA00022989"/>
    </source>
</evidence>
<comment type="subcellular location">
    <subcellularLocation>
        <location evidence="1">Cell membrane</location>
        <topology evidence="1">Multi-pass membrane protein</topology>
    </subcellularLocation>
</comment>
<feature type="domain" description="FtsX extracellular" evidence="13">
    <location>
        <begin position="59"/>
        <end position="152"/>
    </location>
</feature>
<feature type="transmembrane region" description="Helical" evidence="11">
    <location>
        <begin position="216"/>
        <end position="239"/>
    </location>
</feature>
<feature type="transmembrane region" description="Helical" evidence="11">
    <location>
        <begin position="22"/>
        <end position="46"/>
    </location>
</feature>
<dbReference type="InterPro" id="IPR058204">
    <property type="entry name" value="FtsX_firmicutes-type"/>
</dbReference>
<comment type="similarity">
    <text evidence="2 10">Belongs to the ABC-4 integral membrane protein family. FtsX subfamily.</text>
</comment>
<evidence type="ECO:0000256" key="6">
    <source>
        <dbReference type="ARBA" id="ARBA00022692"/>
    </source>
</evidence>
<dbReference type="RefSeq" id="WP_149544312.1">
    <property type="nucleotide sequence ID" value="NZ_VTPS01000002.1"/>
</dbReference>
<evidence type="ECO:0000256" key="10">
    <source>
        <dbReference type="PIRNR" id="PIRNR003097"/>
    </source>
</evidence>
<dbReference type="PIRSF" id="PIRSF003097">
    <property type="entry name" value="FtsX"/>
    <property type="match status" value="1"/>
</dbReference>
<protein>
    <recommendedName>
        <fullName evidence="3 10">Cell division protein FtsX</fullName>
    </recommendedName>
</protein>
<evidence type="ECO:0000259" key="12">
    <source>
        <dbReference type="Pfam" id="PF02687"/>
    </source>
</evidence>
<dbReference type="Gene3D" id="3.30.70.3040">
    <property type="match status" value="1"/>
</dbReference>
<feature type="domain" description="ABC3 transporter permease C-terminal" evidence="12">
    <location>
        <begin position="175"/>
        <end position="286"/>
    </location>
</feature>
<dbReference type="Proteomes" id="UP000322976">
    <property type="component" value="Unassembled WGS sequence"/>
</dbReference>
<feature type="transmembrane region" description="Helical" evidence="11">
    <location>
        <begin position="246"/>
        <end position="266"/>
    </location>
</feature>
<keyword evidence="15" id="KW-1185">Reference proteome</keyword>
<dbReference type="InterPro" id="IPR004513">
    <property type="entry name" value="FtsX"/>
</dbReference>
<evidence type="ECO:0000256" key="4">
    <source>
        <dbReference type="ARBA" id="ARBA00022475"/>
    </source>
</evidence>
<proteinExistence type="inferred from homology"/>
<organism evidence="14 15">
    <name type="scientific">Calorimonas adulescens</name>
    <dbReference type="NCBI Taxonomy" id="2606906"/>
    <lineage>
        <taxon>Bacteria</taxon>
        <taxon>Bacillati</taxon>
        <taxon>Bacillota</taxon>
        <taxon>Clostridia</taxon>
        <taxon>Thermoanaerobacterales</taxon>
        <taxon>Thermoanaerobacteraceae</taxon>
        <taxon>Calorimonas</taxon>
    </lineage>
</organism>
<comment type="function">
    <text evidence="10">Part of the ABC transporter FtsEX involved in asymmetric cellular division facilitating the initiation of sporulation.</text>
</comment>
<evidence type="ECO:0000256" key="3">
    <source>
        <dbReference type="ARBA" id="ARBA00021907"/>
    </source>
</evidence>
<dbReference type="InterPro" id="IPR040690">
    <property type="entry name" value="FtsX_ECD"/>
</dbReference>
<keyword evidence="9 10" id="KW-0131">Cell cycle</keyword>
<evidence type="ECO:0000256" key="9">
    <source>
        <dbReference type="ARBA" id="ARBA00023306"/>
    </source>
</evidence>
<dbReference type="NCBIfam" id="NF038347">
    <property type="entry name" value="FtsX_Gpos"/>
    <property type="match status" value="1"/>
</dbReference>
<comment type="caution">
    <text evidence="14">The sequence shown here is derived from an EMBL/GenBank/DDBJ whole genome shotgun (WGS) entry which is preliminary data.</text>
</comment>
<keyword evidence="6 11" id="KW-0812">Transmembrane</keyword>
<feature type="transmembrane region" description="Helical" evidence="11">
    <location>
        <begin position="171"/>
        <end position="196"/>
    </location>
</feature>
<dbReference type="PANTHER" id="PTHR47755">
    <property type="entry name" value="CELL DIVISION PROTEIN FTSX"/>
    <property type="match status" value="1"/>
</dbReference>
<dbReference type="PANTHER" id="PTHR47755:SF1">
    <property type="entry name" value="CELL DIVISION PROTEIN FTSX"/>
    <property type="match status" value="1"/>
</dbReference>
<feature type="transmembrane region" description="Helical" evidence="11">
    <location>
        <begin position="272"/>
        <end position="293"/>
    </location>
</feature>
<dbReference type="GO" id="GO:0005886">
    <property type="term" value="C:plasma membrane"/>
    <property type="evidence" value="ECO:0007669"/>
    <property type="project" value="UniProtKB-SubCell"/>
</dbReference>
<accession>A0A5D8QEX1</accession>
<name>A0A5D8QEX1_9THEO</name>
<dbReference type="AlphaFoldDB" id="A0A5D8QEX1"/>
<dbReference type="InterPro" id="IPR003838">
    <property type="entry name" value="ABC3_permease_C"/>
</dbReference>
<keyword evidence="7 11" id="KW-1133">Transmembrane helix</keyword>
<evidence type="ECO:0000259" key="13">
    <source>
        <dbReference type="Pfam" id="PF18075"/>
    </source>
</evidence>
<evidence type="ECO:0000256" key="5">
    <source>
        <dbReference type="ARBA" id="ARBA00022618"/>
    </source>
</evidence>
<evidence type="ECO:0000256" key="8">
    <source>
        <dbReference type="ARBA" id="ARBA00023136"/>
    </source>
</evidence>
<sequence length="295" mass="32954">MSLNNLGYYIKEGFSNLWKNRVMTVASISSVIAALFMLGIFSAMILNVDSIASQIESQLEIRVFLKNDLKEEDTKILEDKIKAIDGVQDIKYESKEQALENFKKQLGDRSDLLAGLEGDNPMPSSFIIKTESPQVIEDVVAKVKGMDGVDQVRYGKDIVEKILNVTYVIRMVSLVLIVVLIIVAVVIIYNTIRIAVYARRREIVIMRYVGATDWFIRWPFIIEGAVLGFLGTAIAIVILRVSYGYTVEYLTSSLFVFGLLPVSMVIKNVVGMLFSIGLIIGILGSTLSIHRFLKA</sequence>
<evidence type="ECO:0000313" key="15">
    <source>
        <dbReference type="Proteomes" id="UP000322976"/>
    </source>
</evidence>
<evidence type="ECO:0000256" key="11">
    <source>
        <dbReference type="SAM" id="Phobius"/>
    </source>
</evidence>
<evidence type="ECO:0000256" key="2">
    <source>
        <dbReference type="ARBA" id="ARBA00007379"/>
    </source>
</evidence>
<gene>
    <name evidence="14" type="ORF">FWJ32_01985</name>
</gene>
<keyword evidence="5 10" id="KW-0132">Cell division</keyword>
<keyword evidence="4 10" id="KW-1003">Cell membrane</keyword>